<dbReference type="EMBL" id="JAUZQC010000014">
    <property type="protein sequence ID" value="KAK5859383.1"/>
    <property type="molecule type" value="Genomic_DNA"/>
</dbReference>
<feature type="compositionally biased region" description="Polar residues" evidence="1">
    <location>
        <begin position="164"/>
        <end position="202"/>
    </location>
</feature>
<sequence>MAATVNTPRSAHPEPSRVHVSSWANSCGPTSDPHDPGLHGPCQDPRPPPNPQHHIPARPVFYVHAPPPPPFHPYEWPMHFSHNPFAGFPGMGYSMAMPQFPPPTPYKEVPAYIMPQPHMQPVDYRRFIHPQAPSAPYQNPYQNPYQTSRVRPHLTGPVRETVNSAVQTEPQQRETVNSEVQTEPQQRETVNSEVQTEPQQRGASCYGEESPLISADSGRGTPCINNSSYLKRPWNASIWSVEFLAPFIPTKEWLLQNSVLAADVVVEESKKKRSSSDTSLSDSWPLSSTPTRKTSPRKEPEIECDMGSRVQAQSVAPSEKGRSASPNDLQSKMILSTPTSEDTNRSSEPEAIQSPNQDILNEQQNKRTCSHLQEKSPRLNPTEEKTCARRLNLQNGADINLEDGAYGNEEDGRFTKEELCVPKADQKTAEVSPSKVDFGVQCNELQEHKCACEEARCSMGQNGKQRFTLSGKNNGKYRQREGPNIKGQTQRKRVFRKYRGQDSNQHEA</sequence>
<feature type="compositionally biased region" description="Polar residues" evidence="1">
    <location>
        <begin position="324"/>
        <end position="341"/>
    </location>
</feature>
<feature type="region of interest" description="Disordered" evidence="1">
    <location>
        <begin position="1"/>
        <end position="56"/>
    </location>
</feature>
<evidence type="ECO:0000313" key="2">
    <source>
        <dbReference type="EMBL" id="KAK5859383.1"/>
    </source>
</evidence>
<feature type="compositionally biased region" description="Basic residues" evidence="1">
    <location>
        <begin position="489"/>
        <end position="498"/>
    </location>
</feature>
<feature type="region of interest" description="Disordered" evidence="1">
    <location>
        <begin position="268"/>
        <end position="358"/>
    </location>
</feature>
<proteinExistence type="predicted"/>
<name>A0AAN7XA32_ELEMC</name>
<dbReference type="AlphaFoldDB" id="A0AAN7XA32"/>
<feature type="region of interest" description="Disordered" evidence="1">
    <location>
        <begin position="164"/>
        <end position="220"/>
    </location>
</feature>
<accession>A0AAN7XA32</accession>
<feature type="compositionally biased region" description="Low complexity" evidence="1">
    <location>
        <begin position="276"/>
        <end position="290"/>
    </location>
</feature>
<keyword evidence="3" id="KW-1185">Reference proteome</keyword>
<protein>
    <submittedName>
        <fullName evidence="2">Uncharacterized protein</fullName>
    </submittedName>
</protein>
<evidence type="ECO:0000313" key="3">
    <source>
        <dbReference type="Proteomes" id="UP001346869"/>
    </source>
</evidence>
<feature type="region of interest" description="Disordered" evidence="1">
    <location>
        <begin position="463"/>
        <end position="508"/>
    </location>
</feature>
<feature type="compositionally biased region" description="Polar residues" evidence="1">
    <location>
        <begin position="463"/>
        <end position="473"/>
    </location>
</feature>
<gene>
    <name evidence="2" type="ORF">PBY51_020942</name>
</gene>
<reference evidence="2 3" key="2">
    <citation type="journal article" date="2023" name="Mol. Biol. Evol.">
        <title>Genomics of Secondarily Temperate Adaptation in the Only Non-Antarctic Icefish.</title>
        <authorList>
            <person name="Rivera-Colon A.G."/>
            <person name="Rayamajhi N."/>
            <person name="Minhas B.F."/>
            <person name="Madrigal G."/>
            <person name="Bilyk K.T."/>
            <person name="Yoon V."/>
            <person name="Hune M."/>
            <person name="Gregory S."/>
            <person name="Cheng C.H.C."/>
            <person name="Catchen J.M."/>
        </authorList>
    </citation>
    <scope>NUCLEOTIDE SEQUENCE [LARGE SCALE GENOMIC DNA]</scope>
    <source>
        <strain evidence="2">JMC-PN-2008</strain>
    </source>
</reference>
<evidence type="ECO:0000256" key="1">
    <source>
        <dbReference type="SAM" id="MobiDB-lite"/>
    </source>
</evidence>
<reference evidence="2 3" key="1">
    <citation type="journal article" date="2023" name="Genes (Basel)">
        <title>Chromosome-Level Genome Assembly and Circadian Gene Repertoire of the Patagonia Blennie Eleginops maclovinus-The Closest Ancestral Proxy of Antarctic Cryonotothenioids.</title>
        <authorList>
            <person name="Cheng C.C."/>
            <person name="Rivera-Colon A.G."/>
            <person name="Minhas B.F."/>
            <person name="Wilson L."/>
            <person name="Rayamajhi N."/>
            <person name="Vargas-Chacoff L."/>
            <person name="Catchen J.M."/>
        </authorList>
    </citation>
    <scope>NUCLEOTIDE SEQUENCE [LARGE SCALE GENOMIC DNA]</scope>
    <source>
        <strain evidence="2">JMC-PN-2008</strain>
    </source>
</reference>
<comment type="caution">
    <text evidence="2">The sequence shown here is derived from an EMBL/GenBank/DDBJ whole genome shotgun (WGS) entry which is preliminary data.</text>
</comment>
<organism evidence="2 3">
    <name type="scientific">Eleginops maclovinus</name>
    <name type="common">Patagonian blennie</name>
    <name type="synonym">Eleginus maclovinus</name>
    <dbReference type="NCBI Taxonomy" id="56733"/>
    <lineage>
        <taxon>Eukaryota</taxon>
        <taxon>Metazoa</taxon>
        <taxon>Chordata</taxon>
        <taxon>Craniata</taxon>
        <taxon>Vertebrata</taxon>
        <taxon>Euteleostomi</taxon>
        <taxon>Actinopterygii</taxon>
        <taxon>Neopterygii</taxon>
        <taxon>Teleostei</taxon>
        <taxon>Neoteleostei</taxon>
        <taxon>Acanthomorphata</taxon>
        <taxon>Eupercaria</taxon>
        <taxon>Perciformes</taxon>
        <taxon>Notothenioidei</taxon>
        <taxon>Eleginopidae</taxon>
        <taxon>Eleginops</taxon>
    </lineage>
</organism>
<dbReference type="Proteomes" id="UP001346869">
    <property type="component" value="Unassembled WGS sequence"/>
</dbReference>